<name>A0AB34VFT8_9GAMM</name>
<dbReference type="Pfam" id="PF00583">
    <property type="entry name" value="Acetyltransf_1"/>
    <property type="match status" value="1"/>
</dbReference>
<dbReference type="SUPFAM" id="SSF55729">
    <property type="entry name" value="Acyl-CoA N-acyltransferases (Nat)"/>
    <property type="match status" value="1"/>
</dbReference>
<dbReference type="Gene3D" id="3.40.630.30">
    <property type="match status" value="1"/>
</dbReference>
<evidence type="ECO:0000259" key="3">
    <source>
        <dbReference type="PROSITE" id="PS51186"/>
    </source>
</evidence>
<dbReference type="CDD" id="cd04301">
    <property type="entry name" value="NAT_SF"/>
    <property type="match status" value="1"/>
</dbReference>
<comment type="caution">
    <text evidence="4">The sequence shown here is derived from an EMBL/GenBank/DDBJ whole genome shotgun (WGS) entry which is preliminary data.</text>
</comment>
<dbReference type="EMBL" id="LDSI01000015">
    <property type="protein sequence ID" value="KTS97336.1"/>
    <property type="molecule type" value="Genomic_DNA"/>
</dbReference>
<dbReference type="PROSITE" id="PS51186">
    <property type="entry name" value="GNAT"/>
    <property type="match status" value="1"/>
</dbReference>
<protein>
    <recommendedName>
        <fullName evidence="3">N-acetyltransferase domain-containing protein</fullName>
    </recommendedName>
</protein>
<feature type="domain" description="N-acetyltransferase" evidence="3">
    <location>
        <begin position="6"/>
        <end position="167"/>
    </location>
</feature>
<dbReference type="GO" id="GO:0016747">
    <property type="term" value="F:acyltransferase activity, transferring groups other than amino-acyl groups"/>
    <property type="evidence" value="ECO:0007669"/>
    <property type="project" value="InterPro"/>
</dbReference>
<dbReference type="PANTHER" id="PTHR43420">
    <property type="entry name" value="ACETYLTRANSFERASE"/>
    <property type="match status" value="1"/>
</dbReference>
<proteinExistence type="predicted"/>
<sequence length="170" mass="18498">MIVRSFTLRRLTSSDSVGYRAIRLDGLQCHPEAFGADYARERSEPDAFFAALLQNNTVLAGFDPQGEIVGVTGLRFHPGQKQRHVATIWGMYVLPEWRGSGLAKTLLMTAIAQARECISIRLAVSATNAAATALYRSAGFTTYGTDVAALYVDGVFHDTVLMRLDLTAIG</sequence>
<accession>A0AB34VFT8</accession>
<dbReference type="AlphaFoldDB" id="A0AB34VFT8"/>
<evidence type="ECO:0000313" key="5">
    <source>
        <dbReference type="Proteomes" id="UP000072520"/>
    </source>
</evidence>
<organism evidence="4 5">
    <name type="scientific">Pantoea stewartii</name>
    <dbReference type="NCBI Taxonomy" id="66269"/>
    <lineage>
        <taxon>Bacteria</taxon>
        <taxon>Pseudomonadati</taxon>
        <taxon>Pseudomonadota</taxon>
        <taxon>Gammaproteobacteria</taxon>
        <taxon>Enterobacterales</taxon>
        <taxon>Erwiniaceae</taxon>
        <taxon>Pantoea</taxon>
    </lineage>
</organism>
<keyword evidence="2" id="KW-0012">Acyltransferase</keyword>
<dbReference type="RefSeq" id="WP_072209196.1">
    <property type="nucleotide sequence ID" value="NZ_LDSI01000015.1"/>
</dbReference>
<dbReference type="InterPro" id="IPR000182">
    <property type="entry name" value="GNAT_dom"/>
</dbReference>
<reference evidence="4 5" key="1">
    <citation type="journal article" date="2016" name="Front. Microbiol.">
        <title>Genomic Resource of Rice Seed Associated Bacteria.</title>
        <authorList>
            <person name="Midha S."/>
            <person name="Bansal K."/>
            <person name="Sharma S."/>
            <person name="Kumar N."/>
            <person name="Patil P.P."/>
            <person name="Chaudhry V."/>
            <person name="Patil P.B."/>
        </authorList>
    </citation>
    <scope>NUCLEOTIDE SEQUENCE [LARGE SCALE GENOMIC DNA]</scope>
    <source>
        <strain evidence="4 5">RSA13</strain>
    </source>
</reference>
<evidence type="ECO:0000256" key="2">
    <source>
        <dbReference type="ARBA" id="ARBA00023315"/>
    </source>
</evidence>
<dbReference type="Proteomes" id="UP000072520">
    <property type="component" value="Unassembled WGS sequence"/>
</dbReference>
<evidence type="ECO:0000313" key="4">
    <source>
        <dbReference type="EMBL" id="KTS97336.1"/>
    </source>
</evidence>
<evidence type="ECO:0000256" key="1">
    <source>
        <dbReference type="ARBA" id="ARBA00022679"/>
    </source>
</evidence>
<dbReference type="InterPro" id="IPR050680">
    <property type="entry name" value="YpeA/RimI_acetyltransf"/>
</dbReference>
<keyword evidence="1" id="KW-0808">Transferase</keyword>
<dbReference type="InterPro" id="IPR016181">
    <property type="entry name" value="Acyl_CoA_acyltransferase"/>
</dbReference>
<gene>
    <name evidence="4" type="ORF">RSA13_11415</name>
</gene>